<dbReference type="Pfam" id="PF03551">
    <property type="entry name" value="PadR"/>
    <property type="match status" value="1"/>
</dbReference>
<sequence>MISSDSMRGYNDALILAVLAAGDSYGYQLEKAIRDRTGGAYVIRETTLYSTLTRLVKAGSIEAYAGEISYGRPRTYYRLTAAGKRVLAAKRKEWAQTQAVVSKFLSAEE</sequence>
<dbReference type="Gene3D" id="1.10.10.10">
    <property type="entry name" value="Winged helix-like DNA-binding domain superfamily/Winged helix DNA-binding domain"/>
    <property type="match status" value="1"/>
</dbReference>
<dbReference type="EMBL" id="AYZJ01000050">
    <property type="protein sequence ID" value="KRN21487.1"/>
    <property type="molecule type" value="Genomic_DNA"/>
</dbReference>
<name>A0A0R2EYU4_9LACO</name>
<dbReference type="RefSeq" id="WP_056989678.1">
    <property type="nucleotide sequence ID" value="NZ_AYZJ01000050.1"/>
</dbReference>
<dbReference type="InterPro" id="IPR036388">
    <property type="entry name" value="WH-like_DNA-bd_sf"/>
</dbReference>
<dbReference type="Proteomes" id="UP000050865">
    <property type="component" value="Unassembled WGS sequence"/>
</dbReference>
<organism evidence="2 3">
    <name type="scientific">Lacticaseibacillus camelliae DSM 22697 = JCM 13995</name>
    <dbReference type="NCBI Taxonomy" id="1423730"/>
    <lineage>
        <taxon>Bacteria</taxon>
        <taxon>Bacillati</taxon>
        <taxon>Bacillota</taxon>
        <taxon>Bacilli</taxon>
        <taxon>Lactobacillales</taxon>
        <taxon>Lactobacillaceae</taxon>
        <taxon>Lacticaseibacillus</taxon>
    </lineage>
</organism>
<dbReference type="InterPro" id="IPR052509">
    <property type="entry name" value="Metal_resp_DNA-bind_regulator"/>
</dbReference>
<reference evidence="2 3" key="1">
    <citation type="journal article" date="2015" name="Genome Announc.">
        <title>Expanding the biotechnology potential of lactobacilli through comparative genomics of 213 strains and associated genera.</title>
        <authorList>
            <person name="Sun Z."/>
            <person name="Harris H.M."/>
            <person name="McCann A."/>
            <person name="Guo C."/>
            <person name="Argimon S."/>
            <person name="Zhang W."/>
            <person name="Yang X."/>
            <person name="Jeffery I.B."/>
            <person name="Cooney J.C."/>
            <person name="Kagawa T.F."/>
            <person name="Liu W."/>
            <person name="Song Y."/>
            <person name="Salvetti E."/>
            <person name="Wrobel A."/>
            <person name="Rasinkangas P."/>
            <person name="Parkhill J."/>
            <person name="Rea M.C."/>
            <person name="O'Sullivan O."/>
            <person name="Ritari J."/>
            <person name="Douillard F.P."/>
            <person name="Paul Ross R."/>
            <person name="Yang R."/>
            <person name="Briner A.E."/>
            <person name="Felis G.E."/>
            <person name="de Vos W.M."/>
            <person name="Barrangou R."/>
            <person name="Klaenhammer T.R."/>
            <person name="Caufield P.W."/>
            <person name="Cui Y."/>
            <person name="Zhang H."/>
            <person name="O'Toole P.W."/>
        </authorList>
    </citation>
    <scope>NUCLEOTIDE SEQUENCE [LARGE SCALE GENOMIC DNA]</scope>
    <source>
        <strain evidence="2 3">DSM 22697</strain>
    </source>
</reference>
<dbReference type="InterPro" id="IPR005149">
    <property type="entry name" value="Tscrpt_reg_PadR_N"/>
</dbReference>
<evidence type="ECO:0000259" key="1">
    <source>
        <dbReference type="Pfam" id="PF03551"/>
    </source>
</evidence>
<keyword evidence="3" id="KW-1185">Reference proteome</keyword>
<gene>
    <name evidence="2" type="ORF">FC75_GL002289</name>
</gene>
<accession>A0A0R2EYU4</accession>
<dbReference type="PANTHER" id="PTHR33169:SF14">
    <property type="entry name" value="TRANSCRIPTIONAL REGULATOR RV3488"/>
    <property type="match status" value="1"/>
</dbReference>
<dbReference type="STRING" id="1423730.FC75_GL002289"/>
<proteinExistence type="predicted"/>
<dbReference type="AlphaFoldDB" id="A0A0R2EYU4"/>
<evidence type="ECO:0000313" key="3">
    <source>
        <dbReference type="Proteomes" id="UP000050865"/>
    </source>
</evidence>
<feature type="domain" description="Transcription regulator PadR N-terminal" evidence="1">
    <location>
        <begin position="15"/>
        <end position="88"/>
    </location>
</feature>
<dbReference type="InterPro" id="IPR036390">
    <property type="entry name" value="WH_DNA-bd_sf"/>
</dbReference>
<dbReference type="PANTHER" id="PTHR33169">
    <property type="entry name" value="PADR-FAMILY TRANSCRIPTIONAL REGULATOR"/>
    <property type="match status" value="1"/>
</dbReference>
<dbReference type="PATRIC" id="fig|1423730.4.peg.2377"/>
<dbReference type="SUPFAM" id="SSF46785">
    <property type="entry name" value="Winged helix' DNA-binding domain"/>
    <property type="match status" value="1"/>
</dbReference>
<protein>
    <recommendedName>
        <fullName evidence="1">Transcription regulator PadR N-terminal domain-containing protein</fullName>
    </recommendedName>
</protein>
<comment type="caution">
    <text evidence="2">The sequence shown here is derived from an EMBL/GenBank/DDBJ whole genome shotgun (WGS) entry which is preliminary data.</text>
</comment>
<evidence type="ECO:0000313" key="2">
    <source>
        <dbReference type="EMBL" id="KRN21487.1"/>
    </source>
</evidence>